<dbReference type="OrthoDB" id="77405at2759"/>
<dbReference type="NCBIfam" id="TIGR00401">
    <property type="entry name" value="msrA"/>
    <property type="match status" value="1"/>
</dbReference>
<evidence type="ECO:0000313" key="10">
    <source>
        <dbReference type="Proteomes" id="UP000015354"/>
    </source>
</evidence>
<dbReference type="Proteomes" id="UP000015354">
    <property type="component" value="Unassembled WGS sequence"/>
</dbReference>
<dbReference type="PANTHER" id="PTHR42799:SF2">
    <property type="entry name" value="MITOCHONDRIAL PEPTIDE METHIONINE SULFOXIDE REDUCTASE"/>
    <property type="match status" value="1"/>
</dbReference>
<dbReference type="Gene3D" id="3.30.1060.10">
    <property type="entry name" value="Peptide methionine sulphoxide reductase MsrA"/>
    <property type="match status" value="1"/>
</dbReference>
<comment type="caution">
    <text evidence="9">The sequence shown here is derived from an EMBL/GenBank/DDBJ whole genome shotgun (WGS) entry which is preliminary data.</text>
</comment>
<comment type="similarity">
    <text evidence="1">Belongs to the MsrA Met sulfoxide reductase family.</text>
</comment>
<evidence type="ECO:0000256" key="5">
    <source>
        <dbReference type="ARBA" id="ARBA00030643"/>
    </source>
</evidence>
<dbReference type="PANTHER" id="PTHR42799">
    <property type="entry name" value="MITOCHONDRIAL PEPTIDE METHIONINE SULFOXIDE REDUCTASE"/>
    <property type="match status" value="1"/>
</dbReference>
<dbReference type="Pfam" id="PF01625">
    <property type="entry name" value="PMSR"/>
    <property type="match status" value="1"/>
</dbReference>
<reference evidence="9 10" key="1">
    <citation type="journal article" date="2013" name="PLoS ONE">
        <title>Predicting the Proteins of Angomonas deanei, Strigomonas culicis and Their Respective Endosymbionts Reveals New Aspects of the Trypanosomatidae Family.</title>
        <authorList>
            <person name="Motta M.C."/>
            <person name="Martins A.C."/>
            <person name="de Souza S.S."/>
            <person name="Catta-Preta C.M."/>
            <person name="Silva R."/>
            <person name="Klein C.C."/>
            <person name="de Almeida L.G."/>
            <person name="de Lima Cunha O."/>
            <person name="Ciapina L.P."/>
            <person name="Brocchi M."/>
            <person name="Colabardini A.C."/>
            <person name="de Araujo Lima B."/>
            <person name="Machado C.R."/>
            <person name="de Almeida Soares C.M."/>
            <person name="Probst C.M."/>
            <person name="de Menezes C.B."/>
            <person name="Thompson C.E."/>
            <person name="Bartholomeu D.C."/>
            <person name="Gradia D.F."/>
            <person name="Pavoni D.P."/>
            <person name="Grisard E.C."/>
            <person name="Fantinatti-Garboggini F."/>
            <person name="Marchini F.K."/>
            <person name="Rodrigues-Luiz G.F."/>
            <person name="Wagner G."/>
            <person name="Goldman G.H."/>
            <person name="Fietto J.L."/>
            <person name="Elias M.C."/>
            <person name="Goldman M.H."/>
            <person name="Sagot M.F."/>
            <person name="Pereira M."/>
            <person name="Stoco P.H."/>
            <person name="de Mendonca-Neto R.P."/>
            <person name="Teixeira S.M."/>
            <person name="Maciel T.E."/>
            <person name="de Oliveira Mendes T.A."/>
            <person name="Urmenyi T.P."/>
            <person name="de Souza W."/>
            <person name="Schenkman S."/>
            <person name="de Vasconcelos A.T."/>
        </authorList>
    </citation>
    <scope>NUCLEOTIDE SEQUENCE [LARGE SCALE GENOMIC DNA]</scope>
</reference>
<dbReference type="GO" id="GO:0034599">
    <property type="term" value="P:cellular response to oxidative stress"/>
    <property type="evidence" value="ECO:0007669"/>
    <property type="project" value="TreeGrafter"/>
</dbReference>
<evidence type="ECO:0000256" key="7">
    <source>
        <dbReference type="ARBA" id="ARBA00048782"/>
    </source>
</evidence>
<keyword evidence="10" id="KW-1185">Reference proteome</keyword>
<protein>
    <recommendedName>
        <fullName evidence="2">peptide-methionine (S)-S-oxide reductase</fullName>
        <ecNumber evidence="2">1.8.4.11</ecNumber>
    </recommendedName>
    <alternativeName>
        <fullName evidence="5">Peptide-methionine (S)-S-oxide reductase</fullName>
    </alternativeName>
    <alternativeName>
        <fullName evidence="4">Protein-methionine-S-oxide reductase</fullName>
    </alternativeName>
</protein>
<dbReference type="GO" id="GO:0008113">
    <property type="term" value="F:peptide-methionine (S)-S-oxide reductase activity"/>
    <property type="evidence" value="ECO:0007669"/>
    <property type="project" value="UniProtKB-EC"/>
</dbReference>
<dbReference type="InterPro" id="IPR036509">
    <property type="entry name" value="Met_Sox_Rdtase_MsrA_sf"/>
</dbReference>
<evidence type="ECO:0000256" key="2">
    <source>
        <dbReference type="ARBA" id="ARBA00012502"/>
    </source>
</evidence>
<accession>S9UT94</accession>
<comment type="catalytic activity">
    <reaction evidence="7">
        <text>[thioredoxin]-disulfide + L-methionine + H2O = L-methionine (S)-S-oxide + [thioredoxin]-dithiol</text>
        <dbReference type="Rhea" id="RHEA:19993"/>
        <dbReference type="Rhea" id="RHEA-COMP:10698"/>
        <dbReference type="Rhea" id="RHEA-COMP:10700"/>
        <dbReference type="ChEBI" id="CHEBI:15377"/>
        <dbReference type="ChEBI" id="CHEBI:29950"/>
        <dbReference type="ChEBI" id="CHEBI:50058"/>
        <dbReference type="ChEBI" id="CHEBI:57844"/>
        <dbReference type="ChEBI" id="CHEBI:58772"/>
        <dbReference type="EC" id="1.8.4.11"/>
    </reaction>
</comment>
<dbReference type="InterPro" id="IPR050162">
    <property type="entry name" value="MsrA_MetSO_reductase"/>
</dbReference>
<organism evidence="9 10">
    <name type="scientific">Strigomonas culicis</name>
    <dbReference type="NCBI Taxonomy" id="28005"/>
    <lineage>
        <taxon>Eukaryota</taxon>
        <taxon>Discoba</taxon>
        <taxon>Euglenozoa</taxon>
        <taxon>Kinetoplastea</taxon>
        <taxon>Metakinetoplastina</taxon>
        <taxon>Trypanosomatida</taxon>
        <taxon>Trypanosomatidae</taxon>
        <taxon>Strigomonadinae</taxon>
        <taxon>Strigomonas</taxon>
    </lineage>
</organism>
<feature type="domain" description="Peptide methionine sulphoxide reductase MsrA" evidence="8">
    <location>
        <begin position="6"/>
        <end position="170"/>
    </location>
</feature>
<evidence type="ECO:0000256" key="1">
    <source>
        <dbReference type="ARBA" id="ARBA00005591"/>
    </source>
</evidence>
<evidence type="ECO:0000256" key="3">
    <source>
        <dbReference type="ARBA" id="ARBA00023002"/>
    </source>
</evidence>
<dbReference type="FunFam" id="3.30.1060.10:FF:000011">
    <property type="entry name" value="Peptide methionine sulfoxide reductase MsrA"/>
    <property type="match status" value="1"/>
</dbReference>
<dbReference type="InterPro" id="IPR002569">
    <property type="entry name" value="Met_Sox_Rdtase_MsrA_dom"/>
</dbReference>
<evidence type="ECO:0000259" key="8">
    <source>
        <dbReference type="Pfam" id="PF01625"/>
    </source>
</evidence>
<dbReference type="AlphaFoldDB" id="S9UT94"/>
<evidence type="ECO:0000313" key="9">
    <source>
        <dbReference type="EMBL" id="EPY34167.1"/>
    </source>
</evidence>
<name>S9UT94_9TRYP</name>
<proteinExistence type="inferred from homology"/>
<dbReference type="GO" id="GO:0005737">
    <property type="term" value="C:cytoplasm"/>
    <property type="evidence" value="ECO:0007669"/>
    <property type="project" value="TreeGrafter"/>
</dbReference>
<evidence type="ECO:0000256" key="4">
    <source>
        <dbReference type="ARBA" id="ARBA00030273"/>
    </source>
</evidence>
<comment type="catalytic activity">
    <reaction evidence="6">
        <text>L-methionyl-[protein] + [thioredoxin]-disulfide + H2O = L-methionyl-(S)-S-oxide-[protein] + [thioredoxin]-dithiol</text>
        <dbReference type="Rhea" id="RHEA:14217"/>
        <dbReference type="Rhea" id="RHEA-COMP:10698"/>
        <dbReference type="Rhea" id="RHEA-COMP:10700"/>
        <dbReference type="Rhea" id="RHEA-COMP:12313"/>
        <dbReference type="Rhea" id="RHEA-COMP:12315"/>
        <dbReference type="ChEBI" id="CHEBI:15377"/>
        <dbReference type="ChEBI" id="CHEBI:16044"/>
        <dbReference type="ChEBI" id="CHEBI:29950"/>
        <dbReference type="ChEBI" id="CHEBI:44120"/>
        <dbReference type="ChEBI" id="CHEBI:50058"/>
        <dbReference type="EC" id="1.8.4.11"/>
    </reaction>
</comment>
<gene>
    <name evidence="9" type="ORF">STCU_01804</name>
</gene>
<dbReference type="EMBL" id="ATMH01001804">
    <property type="protein sequence ID" value="EPY34167.1"/>
    <property type="molecule type" value="Genomic_DNA"/>
</dbReference>
<evidence type="ECO:0000256" key="6">
    <source>
        <dbReference type="ARBA" id="ARBA00047806"/>
    </source>
</evidence>
<dbReference type="EC" id="1.8.4.11" evidence="2"/>
<keyword evidence="3" id="KW-0560">Oxidoreductase</keyword>
<dbReference type="SUPFAM" id="SSF55068">
    <property type="entry name" value="Peptide methionine sulfoxide reductase"/>
    <property type="match status" value="1"/>
</dbReference>
<dbReference type="HAMAP" id="MF_01401">
    <property type="entry name" value="MsrA"/>
    <property type="match status" value="1"/>
</dbReference>
<sequence length="176" mass="20103">MAPTEQATFAAGCYWGTEHHFVRKFKDALITHEVGFMGGIDKPGITYEEVKTGATNHAEVLHVTYDSSRVTFEELVEYFFRIHNSTTLNQQGRSTGTNYRSSIFYHNEEQKRIATEYLAKINGADQKLHEIYVKTFDGKPCVTILEPAGPCFPAHEAHQNYLEKVPDGYCSHRVYY</sequence>